<evidence type="ECO:0000256" key="7">
    <source>
        <dbReference type="ARBA" id="ARBA00022967"/>
    </source>
</evidence>
<feature type="transmembrane region" description="Helical" evidence="17">
    <location>
        <begin position="102"/>
        <end position="120"/>
    </location>
</feature>
<dbReference type="KEGG" id="xcn:J169_04063"/>
<evidence type="ECO:0000256" key="11">
    <source>
        <dbReference type="ARBA" id="ARBA00023136"/>
    </source>
</evidence>
<dbReference type="EC" id="7.1.1.9" evidence="15"/>
<dbReference type="FunFam" id="1.10.287.90:FF:000009">
    <property type="entry name" value="Cytochrome c oxidase subunit 2"/>
    <property type="match status" value="1"/>
</dbReference>
<evidence type="ECO:0000313" key="20">
    <source>
        <dbReference type="Proteomes" id="UP000653002"/>
    </source>
</evidence>
<evidence type="ECO:0000256" key="6">
    <source>
        <dbReference type="ARBA" id="ARBA00022723"/>
    </source>
</evidence>
<feature type="chain" id="PRO_5041148995" description="Cytochrome c oxidase subunit 2" evidence="18">
    <location>
        <begin position="32"/>
        <end position="328"/>
    </location>
</feature>
<reference evidence="19" key="1">
    <citation type="submission" date="2020-01" db="EMBL/GenBank/DDBJ databases">
        <authorList>
            <person name="Richard D."/>
        </authorList>
    </citation>
    <scope>NUCLEOTIDE SEQUENCE</scope>
    <source>
        <strain evidence="19">JP541</strain>
    </source>
</reference>
<evidence type="ECO:0000256" key="8">
    <source>
        <dbReference type="ARBA" id="ARBA00022982"/>
    </source>
</evidence>
<evidence type="ECO:0000256" key="4">
    <source>
        <dbReference type="ARBA" id="ARBA00022660"/>
    </source>
</evidence>
<dbReference type="SUPFAM" id="SSF49503">
    <property type="entry name" value="Cupredoxins"/>
    <property type="match status" value="1"/>
</dbReference>
<dbReference type="Gene3D" id="1.10.287.90">
    <property type="match status" value="1"/>
</dbReference>
<accession>A0A8I0H8N6</accession>
<dbReference type="InterPro" id="IPR002429">
    <property type="entry name" value="CcO_II-like_C"/>
</dbReference>
<dbReference type="Gene3D" id="2.60.40.420">
    <property type="entry name" value="Cupredoxins - blue copper proteins"/>
    <property type="match status" value="1"/>
</dbReference>
<dbReference type="EMBL" id="JAABFR010000800">
    <property type="protein sequence ID" value="MBD4336481.1"/>
    <property type="molecule type" value="Genomic_DNA"/>
</dbReference>
<keyword evidence="4 14" id="KW-0679">Respiratory chain</keyword>
<feature type="region of interest" description="Disordered" evidence="16">
    <location>
        <begin position="278"/>
        <end position="328"/>
    </location>
</feature>
<keyword evidence="18" id="KW-0732">Signal</keyword>
<dbReference type="InterPro" id="IPR014222">
    <property type="entry name" value="Cyt_c_oxidase_su2"/>
</dbReference>
<dbReference type="PROSITE" id="PS50999">
    <property type="entry name" value="COX2_TM"/>
    <property type="match status" value="1"/>
</dbReference>
<comment type="caution">
    <text evidence="19">The sequence shown here is derived from an EMBL/GenBank/DDBJ whole genome shotgun (WGS) entry which is preliminary data.</text>
</comment>
<dbReference type="Pfam" id="PF02790">
    <property type="entry name" value="COX2_TM"/>
    <property type="match status" value="1"/>
</dbReference>
<comment type="cofactor">
    <cofactor evidence="15">
        <name>Cu cation</name>
        <dbReference type="ChEBI" id="CHEBI:23378"/>
    </cofactor>
    <text evidence="15">Binds a copper A center.</text>
</comment>
<feature type="transmembrane region" description="Helical" evidence="17">
    <location>
        <begin position="60"/>
        <end position="81"/>
    </location>
</feature>
<dbReference type="KEGG" id="xcm:J164_04039"/>
<feature type="signal peptide" evidence="18">
    <location>
        <begin position="1"/>
        <end position="31"/>
    </location>
</feature>
<evidence type="ECO:0000256" key="2">
    <source>
        <dbReference type="ARBA" id="ARBA00007866"/>
    </source>
</evidence>
<dbReference type="AlphaFoldDB" id="A0A8I0H8N6"/>
<evidence type="ECO:0000256" key="13">
    <source>
        <dbReference type="ARBA" id="ARBA00047816"/>
    </source>
</evidence>
<dbReference type="PROSITE" id="PS50857">
    <property type="entry name" value="COX2_CUA"/>
    <property type="match status" value="1"/>
</dbReference>
<sequence length="328" mass="35257">MTQRSSWKSINTCTQVGLAMAALLSAPVAWAQSADPKEWQLNMGRGVTQTARMAYEAHMVALWVCVAIGALVFSAMGYAMFKFRKSKGAVAAQFSHNTTAEVLWTVIPVLVLIAMAWPATAKLIAMYDTRESEMTVKVTGYQWMWKYEYLGQGVEFTSRLARESDRIRQSGERPTAASQPHYLLDVDNRLVLPVNTKIRFVITADDVIHAWWVPALGWKQDAIPGIVNEAWTNIEQPGVYRGQCAELCGKDHGFMPIVVEALPKADFQRWLASRRRASGTAPGAAPAAPAAPAAAPTPASAPAAPAAPAGDAAPAAVPAQAAAPTAAL</sequence>
<evidence type="ECO:0000256" key="3">
    <source>
        <dbReference type="ARBA" id="ARBA00022448"/>
    </source>
</evidence>
<protein>
    <recommendedName>
        <fullName evidence="15">Cytochrome c oxidase subunit 2</fullName>
        <ecNumber evidence="15">7.1.1.9</ecNumber>
    </recommendedName>
</protein>
<dbReference type="KEGG" id="xcr:J163_04038"/>
<keyword evidence="8 14" id="KW-0249">Electron transport</keyword>
<evidence type="ECO:0000256" key="15">
    <source>
        <dbReference type="RuleBase" id="RU004024"/>
    </source>
</evidence>
<dbReference type="KEGG" id="xcf:J172_04056"/>
<dbReference type="PROSITE" id="PS00078">
    <property type="entry name" value="COX2"/>
    <property type="match status" value="1"/>
</dbReference>
<dbReference type="GO" id="GO:0042773">
    <property type="term" value="P:ATP synthesis coupled electron transport"/>
    <property type="evidence" value="ECO:0007669"/>
    <property type="project" value="TreeGrafter"/>
</dbReference>
<dbReference type="OMA" id="WSYEYTD"/>
<dbReference type="InterPro" id="IPR034210">
    <property type="entry name" value="CcO_II_C"/>
</dbReference>
<keyword evidence="6 15" id="KW-0479">Metal-binding</keyword>
<dbReference type="GeneID" id="66912907"/>
<dbReference type="InterPro" id="IPR008972">
    <property type="entry name" value="Cupredoxin"/>
</dbReference>
<evidence type="ECO:0000256" key="9">
    <source>
        <dbReference type="ARBA" id="ARBA00022989"/>
    </source>
</evidence>
<keyword evidence="10 15" id="KW-0186">Copper</keyword>
<evidence type="ECO:0000313" key="19">
    <source>
        <dbReference type="EMBL" id="MBD4336481.1"/>
    </source>
</evidence>
<dbReference type="GO" id="GO:0005507">
    <property type="term" value="F:copper ion binding"/>
    <property type="evidence" value="ECO:0007669"/>
    <property type="project" value="InterPro"/>
</dbReference>
<evidence type="ECO:0000256" key="10">
    <source>
        <dbReference type="ARBA" id="ARBA00023008"/>
    </source>
</evidence>
<name>A0A8I0H8N6_XANCI</name>
<evidence type="ECO:0000256" key="17">
    <source>
        <dbReference type="SAM" id="Phobius"/>
    </source>
</evidence>
<keyword evidence="3 14" id="KW-0813">Transport</keyword>
<dbReference type="FunFam" id="2.60.40.420:FF:000001">
    <property type="entry name" value="Cytochrome c oxidase subunit 2"/>
    <property type="match status" value="1"/>
</dbReference>
<gene>
    <name evidence="19" type="primary">coxB</name>
    <name evidence="19" type="ORF">GUH15_10520</name>
</gene>
<keyword evidence="7" id="KW-1278">Translocase</keyword>
<dbReference type="Proteomes" id="UP000653002">
    <property type="component" value="Unassembled WGS sequence"/>
</dbReference>
<proteinExistence type="inferred from homology"/>
<dbReference type="KEGG" id="xcu:J159_04038"/>
<dbReference type="GO" id="GO:0005886">
    <property type="term" value="C:plasma membrane"/>
    <property type="evidence" value="ECO:0007669"/>
    <property type="project" value="UniProtKB-SubCell"/>
</dbReference>
<dbReference type="PRINTS" id="PR01166">
    <property type="entry name" value="CYCOXIDASEII"/>
</dbReference>
<evidence type="ECO:0000256" key="1">
    <source>
        <dbReference type="ARBA" id="ARBA00004141"/>
    </source>
</evidence>
<dbReference type="PANTHER" id="PTHR22888">
    <property type="entry name" value="CYTOCHROME C OXIDASE, SUBUNIT II"/>
    <property type="match status" value="1"/>
</dbReference>
<dbReference type="InterPro" id="IPR045187">
    <property type="entry name" value="CcO_II"/>
</dbReference>
<dbReference type="GO" id="GO:0016491">
    <property type="term" value="F:oxidoreductase activity"/>
    <property type="evidence" value="ECO:0007669"/>
    <property type="project" value="InterPro"/>
</dbReference>
<comment type="subcellular location">
    <subcellularLocation>
        <location evidence="14">Cell membrane</location>
        <topology evidence="14">Multi-pass membrane protein</topology>
    </subcellularLocation>
    <subcellularLocation>
        <location evidence="1">Membrane</location>
        <topology evidence="1">Multi-pass membrane protein</topology>
    </subcellularLocation>
</comment>
<comment type="catalytic activity">
    <reaction evidence="13 15">
        <text>4 Fe(II)-[cytochrome c] + O2 + 8 H(+)(in) = 4 Fe(III)-[cytochrome c] + 2 H2O + 4 H(+)(out)</text>
        <dbReference type="Rhea" id="RHEA:11436"/>
        <dbReference type="Rhea" id="RHEA-COMP:10350"/>
        <dbReference type="Rhea" id="RHEA-COMP:14399"/>
        <dbReference type="ChEBI" id="CHEBI:15377"/>
        <dbReference type="ChEBI" id="CHEBI:15378"/>
        <dbReference type="ChEBI" id="CHEBI:15379"/>
        <dbReference type="ChEBI" id="CHEBI:29033"/>
        <dbReference type="ChEBI" id="CHEBI:29034"/>
        <dbReference type="EC" id="7.1.1.9"/>
    </reaction>
</comment>
<keyword evidence="9 17" id="KW-1133">Transmembrane helix</keyword>
<dbReference type="Pfam" id="PF00116">
    <property type="entry name" value="COX2"/>
    <property type="match status" value="1"/>
</dbReference>
<dbReference type="PANTHER" id="PTHR22888:SF9">
    <property type="entry name" value="CYTOCHROME C OXIDASE SUBUNIT 2"/>
    <property type="match status" value="1"/>
</dbReference>
<dbReference type="SUPFAM" id="SSF81464">
    <property type="entry name" value="Cytochrome c oxidase subunit II-like, transmembrane region"/>
    <property type="match status" value="1"/>
</dbReference>
<evidence type="ECO:0000256" key="12">
    <source>
        <dbReference type="ARBA" id="ARBA00024688"/>
    </source>
</evidence>
<dbReference type="InterPro" id="IPR036257">
    <property type="entry name" value="Cyt_c_oxidase_su2_TM_sf"/>
</dbReference>
<dbReference type="InterPro" id="IPR001505">
    <property type="entry name" value="Copper_CuA"/>
</dbReference>
<dbReference type="RefSeq" id="WP_011052584.1">
    <property type="nucleotide sequence ID" value="NZ_CAVLHM010000021.1"/>
</dbReference>
<organism evidence="19 20">
    <name type="scientific">Xanthomonas citri pv. citri</name>
    <dbReference type="NCBI Taxonomy" id="611301"/>
    <lineage>
        <taxon>Bacteria</taxon>
        <taxon>Pseudomonadati</taxon>
        <taxon>Pseudomonadota</taxon>
        <taxon>Gammaproteobacteria</taxon>
        <taxon>Lysobacterales</taxon>
        <taxon>Lysobacteraceae</taxon>
        <taxon>Xanthomonas</taxon>
    </lineage>
</organism>
<keyword evidence="11 17" id="KW-0472">Membrane</keyword>
<evidence type="ECO:0000256" key="14">
    <source>
        <dbReference type="RuleBase" id="RU000456"/>
    </source>
</evidence>
<comment type="function">
    <text evidence="12 15">Subunits I and II form the functional core of the enzyme complex. Electrons originating in cytochrome c are transferred via heme a and Cu(A) to the binuclear center formed by heme a3 and Cu(B).</text>
</comment>
<dbReference type="GO" id="GO:0004129">
    <property type="term" value="F:cytochrome-c oxidase activity"/>
    <property type="evidence" value="ECO:0007669"/>
    <property type="project" value="UniProtKB-EC"/>
</dbReference>
<evidence type="ECO:0000256" key="16">
    <source>
        <dbReference type="SAM" id="MobiDB-lite"/>
    </source>
</evidence>
<dbReference type="InterPro" id="IPR011759">
    <property type="entry name" value="Cyt_c_oxidase_su2_TM_dom"/>
</dbReference>
<evidence type="ECO:0000256" key="18">
    <source>
        <dbReference type="SAM" id="SignalP"/>
    </source>
</evidence>
<dbReference type="NCBIfam" id="TIGR02866">
    <property type="entry name" value="CoxB"/>
    <property type="match status" value="1"/>
</dbReference>
<dbReference type="CDD" id="cd13912">
    <property type="entry name" value="CcO_II_C"/>
    <property type="match status" value="1"/>
</dbReference>
<evidence type="ECO:0000256" key="5">
    <source>
        <dbReference type="ARBA" id="ARBA00022692"/>
    </source>
</evidence>
<comment type="similarity">
    <text evidence="2 14">Belongs to the cytochrome c oxidase subunit 2 family.</text>
</comment>
<keyword evidence="5 14" id="KW-0812">Transmembrane</keyword>